<dbReference type="AlphaFoldDB" id="A0A7R9FQQ3"/>
<reference evidence="1" key="1">
    <citation type="submission" date="2020-11" db="EMBL/GenBank/DDBJ databases">
        <authorList>
            <person name="Tran Van P."/>
        </authorList>
    </citation>
    <scope>NUCLEOTIDE SEQUENCE</scope>
</reference>
<dbReference type="OrthoDB" id="409395at2759"/>
<gene>
    <name evidence="1" type="ORF">DSTB1V02_LOCUS11329</name>
</gene>
<accession>A0A7R9FQQ3</accession>
<sequence length="121" mass="13370">MLFNHRHDRKRNRNRSDGRVAMTLQDRLRVLFPSPVAVFEDPPVASFGLMMMDQQNAAGVYLTTMEAAAPTSGTVTQEALAAAKLELGGNSNALTLRRPFDPVAHDLDANFRLTRFADLKG</sequence>
<dbReference type="EMBL" id="LR903154">
    <property type="protein sequence ID" value="CAD7251566.1"/>
    <property type="molecule type" value="Genomic_DNA"/>
</dbReference>
<proteinExistence type="predicted"/>
<name>A0A7R9FQQ3_9CRUS</name>
<keyword evidence="2" id="KW-1185">Reference proteome</keyword>
<protein>
    <submittedName>
        <fullName evidence="1">Uncharacterized protein</fullName>
    </submittedName>
</protein>
<dbReference type="EMBL" id="CAJPEV010003637">
    <property type="protein sequence ID" value="CAG0900217.1"/>
    <property type="molecule type" value="Genomic_DNA"/>
</dbReference>
<evidence type="ECO:0000313" key="1">
    <source>
        <dbReference type="EMBL" id="CAD7251566.1"/>
    </source>
</evidence>
<dbReference type="Proteomes" id="UP000677054">
    <property type="component" value="Unassembled WGS sequence"/>
</dbReference>
<organism evidence="1">
    <name type="scientific">Darwinula stevensoni</name>
    <dbReference type="NCBI Taxonomy" id="69355"/>
    <lineage>
        <taxon>Eukaryota</taxon>
        <taxon>Metazoa</taxon>
        <taxon>Ecdysozoa</taxon>
        <taxon>Arthropoda</taxon>
        <taxon>Crustacea</taxon>
        <taxon>Oligostraca</taxon>
        <taxon>Ostracoda</taxon>
        <taxon>Podocopa</taxon>
        <taxon>Podocopida</taxon>
        <taxon>Darwinulocopina</taxon>
        <taxon>Darwinuloidea</taxon>
        <taxon>Darwinulidae</taxon>
        <taxon>Darwinula</taxon>
    </lineage>
</organism>
<evidence type="ECO:0000313" key="2">
    <source>
        <dbReference type="Proteomes" id="UP000677054"/>
    </source>
</evidence>